<gene>
    <name evidence="1" type="ORF">PMG25_12310</name>
</gene>
<keyword evidence="2" id="KW-1185">Reference proteome</keyword>
<dbReference type="RefSeq" id="WP_283767195.1">
    <property type="nucleotide sequence ID" value="NZ_JAQOSO010000073.1"/>
</dbReference>
<name>A0ABT7B6U5_9CYAN</name>
<dbReference type="EMBL" id="JAQOSO010000073">
    <property type="protein sequence ID" value="MDJ1174879.1"/>
    <property type="molecule type" value="Genomic_DNA"/>
</dbReference>
<comment type="caution">
    <text evidence="1">The sequence shown here is derived from an EMBL/GenBank/DDBJ whole genome shotgun (WGS) entry which is preliminary data.</text>
</comment>
<evidence type="ECO:0000313" key="1">
    <source>
        <dbReference type="EMBL" id="MDJ1174879.1"/>
    </source>
</evidence>
<reference evidence="1 2" key="1">
    <citation type="submission" date="2023-01" db="EMBL/GenBank/DDBJ databases">
        <title>Novel diversity within Roseofilum (Cyanobacteria; Desertifilaceae) from marine benthic mats with descriptions of four novel species.</title>
        <authorList>
            <person name="Wang Y."/>
            <person name="Berthold D.E."/>
            <person name="Hu J."/>
            <person name="Lefler F.W."/>
            <person name="Laughinghouse H.D. IV."/>
        </authorList>
    </citation>
    <scope>NUCLEOTIDE SEQUENCE [LARGE SCALE GENOMIC DNA]</scope>
    <source>
        <strain evidence="1 2">BLCC-M114</strain>
    </source>
</reference>
<organism evidence="1 2">
    <name type="scientific">Roseofilum capinflatum BLCC-M114</name>
    <dbReference type="NCBI Taxonomy" id="3022440"/>
    <lineage>
        <taxon>Bacteria</taxon>
        <taxon>Bacillati</taxon>
        <taxon>Cyanobacteriota</taxon>
        <taxon>Cyanophyceae</taxon>
        <taxon>Desertifilales</taxon>
        <taxon>Desertifilaceae</taxon>
        <taxon>Roseofilum</taxon>
        <taxon>Roseofilum capinflatum</taxon>
    </lineage>
</organism>
<accession>A0ABT7B6U5</accession>
<sequence length="74" mass="8414">MITDLTPLEIEEVKNFIDKLPLTGTEAEIKEARAILKANLLTVHLLVTGKTKVPESARYWIDWMAFIDEGQNDD</sequence>
<evidence type="ECO:0000313" key="2">
    <source>
        <dbReference type="Proteomes" id="UP001235849"/>
    </source>
</evidence>
<protein>
    <submittedName>
        <fullName evidence="1">Uncharacterized protein</fullName>
    </submittedName>
</protein>
<proteinExistence type="predicted"/>
<dbReference type="Proteomes" id="UP001235849">
    <property type="component" value="Unassembled WGS sequence"/>
</dbReference>